<accession>A0A8W8ILU9</accession>
<organism evidence="1 2">
    <name type="scientific">Magallana gigas</name>
    <name type="common">Pacific oyster</name>
    <name type="synonym">Crassostrea gigas</name>
    <dbReference type="NCBI Taxonomy" id="29159"/>
    <lineage>
        <taxon>Eukaryota</taxon>
        <taxon>Metazoa</taxon>
        <taxon>Spiralia</taxon>
        <taxon>Lophotrochozoa</taxon>
        <taxon>Mollusca</taxon>
        <taxon>Bivalvia</taxon>
        <taxon>Autobranchia</taxon>
        <taxon>Pteriomorphia</taxon>
        <taxon>Ostreida</taxon>
        <taxon>Ostreoidea</taxon>
        <taxon>Ostreidae</taxon>
        <taxon>Magallana</taxon>
    </lineage>
</organism>
<evidence type="ECO:0000313" key="1">
    <source>
        <dbReference type="EnsemblMetazoa" id="G14914.1:cds"/>
    </source>
</evidence>
<sequence>MCVEEAFRCARPIAATNFRRLKIQTYVENQPPVETKKEVTQKELVRNIANKSATVSSPCPLYKTPMQILIDELEDSVNIKKVELESAHEHLAQLELKYSNPGLKPDKTKGQCGQCHLRLGHTKRNCDYGVCEGPHICGDIDKHDIEKKQFQLIPHLVNTNIDKYYPVGSFGLRALYMTAVQPDIAILEKYYRGKVPHNLEVECVRFQNIIKDNQTEIDLKNFKDPVRSFMEKKGVSFPSFPQDNRKSEKLLVPLDSGIRFTSECRNCTQNPVSDVNDRDDLPLKKRKL</sequence>
<dbReference type="EnsemblMetazoa" id="G14914.1">
    <property type="protein sequence ID" value="G14914.1:cds"/>
    <property type="gene ID" value="G14914"/>
</dbReference>
<name>A0A8W8ILU9_MAGGI</name>
<keyword evidence="2" id="KW-1185">Reference proteome</keyword>
<proteinExistence type="predicted"/>
<dbReference type="Proteomes" id="UP000005408">
    <property type="component" value="Unassembled WGS sequence"/>
</dbReference>
<protein>
    <submittedName>
        <fullName evidence="1">Uncharacterized protein</fullName>
    </submittedName>
</protein>
<reference evidence="1" key="1">
    <citation type="submission" date="2022-08" db="UniProtKB">
        <authorList>
            <consortium name="EnsemblMetazoa"/>
        </authorList>
    </citation>
    <scope>IDENTIFICATION</scope>
    <source>
        <strain evidence="1">05x7-T-G4-1.051#20</strain>
    </source>
</reference>
<dbReference type="AlphaFoldDB" id="A0A8W8ILU9"/>
<evidence type="ECO:0000313" key="2">
    <source>
        <dbReference type="Proteomes" id="UP000005408"/>
    </source>
</evidence>